<feature type="domain" description="SGNH hydrolase-type esterase" evidence="2">
    <location>
        <begin position="30"/>
        <end position="219"/>
    </location>
</feature>
<dbReference type="AlphaFoldDB" id="W0F2D5"/>
<dbReference type="EMBL" id="CP007035">
    <property type="protein sequence ID" value="AHF17190.1"/>
    <property type="molecule type" value="Genomic_DNA"/>
</dbReference>
<name>W0F2D5_9BACT</name>
<organism evidence="3 4">
    <name type="scientific">Niabella soli DSM 19437</name>
    <dbReference type="NCBI Taxonomy" id="929713"/>
    <lineage>
        <taxon>Bacteria</taxon>
        <taxon>Pseudomonadati</taxon>
        <taxon>Bacteroidota</taxon>
        <taxon>Chitinophagia</taxon>
        <taxon>Chitinophagales</taxon>
        <taxon>Chitinophagaceae</taxon>
        <taxon>Niabella</taxon>
    </lineage>
</organism>
<feature type="signal peptide" evidence="1">
    <location>
        <begin position="1"/>
        <end position="19"/>
    </location>
</feature>
<dbReference type="PANTHER" id="PTHR30383">
    <property type="entry name" value="THIOESTERASE 1/PROTEASE 1/LYSOPHOSPHOLIPASE L1"/>
    <property type="match status" value="1"/>
</dbReference>
<dbReference type="PANTHER" id="PTHR30383:SF5">
    <property type="entry name" value="SGNH HYDROLASE-TYPE ESTERASE DOMAIN-CONTAINING PROTEIN"/>
    <property type="match status" value="1"/>
</dbReference>
<dbReference type="InterPro" id="IPR036514">
    <property type="entry name" value="SGNH_hydro_sf"/>
</dbReference>
<gene>
    <name evidence="3" type="ORF">NIASO_03340</name>
</gene>
<dbReference type="InterPro" id="IPR051532">
    <property type="entry name" value="Ester_Hydrolysis_Enzymes"/>
</dbReference>
<dbReference type="Gene3D" id="3.40.50.1110">
    <property type="entry name" value="SGNH hydrolase"/>
    <property type="match status" value="1"/>
</dbReference>
<reference evidence="3 4" key="1">
    <citation type="submission" date="2013-12" db="EMBL/GenBank/DDBJ databases">
        <authorList>
            <consortium name="DOE Joint Genome Institute"/>
            <person name="Eisen J."/>
            <person name="Huntemann M."/>
            <person name="Han J."/>
            <person name="Chen A."/>
            <person name="Kyrpides N."/>
            <person name="Mavromatis K."/>
            <person name="Markowitz V."/>
            <person name="Palaniappan K."/>
            <person name="Ivanova N."/>
            <person name="Schaumberg A."/>
            <person name="Pati A."/>
            <person name="Liolios K."/>
            <person name="Nordberg H.P."/>
            <person name="Cantor M.N."/>
            <person name="Hua S.X."/>
            <person name="Woyke T."/>
        </authorList>
    </citation>
    <scope>NUCLEOTIDE SEQUENCE [LARGE SCALE GENOMIC DNA]</scope>
    <source>
        <strain evidence="4">DSM 19437</strain>
    </source>
</reference>
<feature type="chain" id="PRO_5004788246" description="SGNH hydrolase-type esterase domain-containing protein" evidence="1">
    <location>
        <begin position="20"/>
        <end position="230"/>
    </location>
</feature>
<dbReference type="GO" id="GO:0004622">
    <property type="term" value="F:phosphatidylcholine lysophospholipase activity"/>
    <property type="evidence" value="ECO:0007669"/>
    <property type="project" value="TreeGrafter"/>
</dbReference>
<protein>
    <recommendedName>
        <fullName evidence="2">SGNH hydrolase-type esterase domain-containing protein</fullName>
    </recommendedName>
</protein>
<dbReference type="eggNOG" id="COG2755">
    <property type="taxonomic scope" value="Bacteria"/>
</dbReference>
<keyword evidence="1" id="KW-0732">Signal</keyword>
<evidence type="ECO:0000313" key="3">
    <source>
        <dbReference type="EMBL" id="AHF17190.1"/>
    </source>
</evidence>
<proteinExistence type="predicted"/>
<evidence type="ECO:0000259" key="2">
    <source>
        <dbReference type="Pfam" id="PF13472"/>
    </source>
</evidence>
<keyword evidence="4" id="KW-1185">Reference proteome</keyword>
<dbReference type="Proteomes" id="UP000003586">
    <property type="component" value="Chromosome"/>
</dbReference>
<sequence>MKTLLLATLLILSFITGHSQTRRPVTIVTFGNSTTARRSGVQKVYAQRLHEKLDSAGIANRVINSGVPSSHTGSIKDNSFAKVVHAMDRFDTAVLKYHPDWVTINFGLNDAYQDKGRHTPSRIPLKQYKKNITYFITRIQKQGGRVVLLTPNPLGSRFERYRYDRVKEYAQAIRKIARRKHLPLVDSWQLFYTYINDRHLQLDALFTDSIHPNDEGHRLVANALFQIISH</sequence>
<dbReference type="Pfam" id="PF13472">
    <property type="entry name" value="Lipase_GDSL_2"/>
    <property type="match status" value="1"/>
</dbReference>
<dbReference type="HOGENOM" id="CLU_051989_5_2_10"/>
<evidence type="ECO:0000256" key="1">
    <source>
        <dbReference type="SAM" id="SignalP"/>
    </source>
</evidence>
<dbReference type="STRING" id="929713.NIASO_03340"/>
<dbReference type="KEGG" id="nso:NIASO_03340"/>
<dbReference type="RefSeq" id="WP_008583594.1">
    <property type="nucleotide sequence ID" value="NZ_CP007035.1"/>
</dbReference>
<accession>W0F2D5</accession>
<dbReference type="InterPro" id="IPR013830">
    <property type="entry name" value="SGNH_hydro"/>
</dbReference>
<evidence type="ECO:0000313" key="4">
    <source>
        <dbReference type="Proteomes" id="UP000003586"/>
    </source>
</evidence>
<dbReference type="SUPFAM" id="SSF52266">
    <property type="entry name" value="SGNH hydrolase"/>
    <property type="match status" value="1"/>
</dbReference>
<dbReference type="OrthoDB" id="9786188at2"/>